<dbReference type="EMBL" id="NRSZ01001186">
    <property type="protein sequence ID" value="PNY22583.1"/>
    <property type="molecule type" value="Genomic_DNA"/>
</dbReference>
<organism evidence="2 3">
    <name type="scientific">Tolypocladium capitatum</name>
    <dbReference type="NCBI Taxonomy" id="45235"/>
    <lineage>
        <taxon>Eukaryota</taxon>
        <taxon>Fungi</taxon>
        <taxon>Dikarya</taxon>
        <taxon>Ascomycota</taxon>
        <taxon>Pezizomycotina</taxon>
        <taxon>Sordariomycetes</taxon>
        <taxon>Hypocreomycetidae</taxon>
        <taxon>Hypocreales</taxon>
        <taxon>Ophiocordycipitaceae</taxon>
        <taxon>Tolypocladium</taxon>
    </lineage>
</organism>
<keyword evidence="3" id="KW-1185">Reference proteome</keyword>
<sequence length="188" mass="20060">MADLFPARTQSGWPMMRRNTRTDELVDAEDGRSGYVTSNARELVRKECPNTTRFTRSSVRGRRLRASSILAPGLGRAGQETRWPNSFDALAPSSGNTAATPAMRRDAAPGCATATNTAHGRYRPRGQYEYASRTPAPRGVARLAPGQPGPPAGRAAGSARRNCELECADEASPLQPAPLVASPDGRAV</sequence>
<feature type="compositionally biased region" description="Low complexity" evidence="1">
    <location>
        <begin position="141"/>
        <end position="160"/>
    </location>
</feature>
<name>A0A2K3Q521_9HYPO</name>
<feature type="region of interest" description="Disordered" evidence="1">
    <location>
        <begin position="135"/>
        <end position="161"/>
    </location>
</feature>
<gene>
    <name evidence="2" type="ORF">TCAP_07093</name>
</gene>
<accession>A0A2K3Q521</accession>
<dbReference type="Proteomes" id="UP000236621">
    <property type="component" value="Unassembled WGS sequence"/>
</dbReference>
<evidence type="ECO:0000313" key="3">
    <source>
        <dbReference type="Proteomes" id="UP000236621"/>
    </source>
</evidence>
<evidence type="ECO:0000256" key="1">
    <source>
        <dbReference type="SAM" id="MobiDB-lite"/>
    </source>
</evidence>
<protein>
    <submittedName>
        <fullName evidence="2">Uncharacterized protein</fullName>
    </submittedName>
</protein>
<dbReference type="AlphaFoldDB" id="A0A2K3Q521"/>
<reference evidence="2 3" key="1">
    <citation type="submission" date="2017-08" db="EMBL/GenBank/DDBJ databases">
        <title>Harnessing the power of phylogenomics to disentangle the directionality and signatures of interkingdom host jumping in the parasitic fungal genus Tolypocladium.</title>
        <authorList>
            <person name="Quandt C.A."/>
            <person name="Patterson W."/>
            <person name="Spatafora J.W."/>
        </authorList>
    </citation>
    <scope>NUCLEOTIDE SEQUENCE [LARGE SCALE GENOMIC DNA]</scope>
    <source>
        <strain evidence="2 3">CBS 113982</strain>
    </source>
</reference>
<proteinExistence type="predicted"/>
<feature type="region of interest" description="Disordered" evidence="1">
    <location>
        <begin position="169"/>
        <end position="188"/>
    </location>
</feature>
<evidence type="ECO:0000313" key="2">
    <source>
        <dbReference type="EMBL" id="PNY22583.1"/>
    </source>
</evidence>
<comment type="caution">
    <text evidence="2">The sequence shown here is derived from an EMBL/GenBank/DDBJ whole genome shotgun (WGS) entry which is preliminary data.</text>
</comment>